<evidence type="ECO:0000256" key="7">
    <source>
        <dbReference type="ARBA" id="ARBA00022824"/>
    </source>
</evidence>
<dbReference type="Proteomes" id="UP000708208">
    <property type="component" value="Unassembled WGS sequence"/>
</dbReference>
<name>A0A8J2KBU0_9HEXA</name>
<keyword evidence="6 12" id="KW-0479">Metal-binding</keyword>
<dbReference type="PROSITE" id="PS00086">
    <property type="entry name" value="CYTOCHROME_P450"/>
    <property type="match status" value="1"/>
</dbReference>
<evidence type="ECO:0000256" key="10">
    <source>
        <dbReference type="ARBA" id="ARBA00023004"/>
    </source>
</evidence>
<evidence type="ECO:0008006" key="15">
    <source>
        <dbReference type="Google" id="ProtNLM"/>
    </source>
</evidence>
<keyword evidence="9 12" id="KW-0560">Oxidoreductase</keyword>
<evidence type="ECO:0000256" key="12">
    <source>
        <dbReference type="RuleBase" id="RU000461"/>
    </source>
</evidence>
<dbReference type="PANTHER" id="PTHR24291">
    <property type="entry name" value="CYTOCHROME P450 FAMILY 4"/>
    <property type="match status" value="1"/>
</dbReference>
<dbReference type="OrthoDB" id="1470350at2759"/>
<comment type="cofactor">
    <cofactor evidence="1">
        <name>heme</name>
        <dbReference type="ChEBI" id="CHEBI:30413"/>
    </cofactor>
</comment>
<keyword evidence="10 12" id="KW-0408">Iron</keyword>
<dbReference type="GO" id="GO:0020037">
    <property type="term" value="F:heme binding"/>
    <property type="evidence" value="ECO:0007669"/>
    <property type="project" value="InterPro"/>
</dbReference>
<proteinExistence type="inferred from homology"/>
<protein>
    <recommendedName>
        <fullName evidence="15">Cytochrome P450</fullName>
    </recommendedName>
</protein>
<dbReference type="InterPro" id="IPR001128">
    <property type="entry name" value="Cyt_P450"/>
</dbReference>
<dbReference type="GO" id="GO:0005506">
    <property type="term" value="F:iron ion binding"/>
    <property type="evidence" value="ECO:0007669"/>
    <property type="project" value="InterPro"/>
</dbReference>
<dbReference type="AlphaFoldDB" id="A0A8J2KBU0"/>
<evidence type="ECO:0000256" key="4">
    <source>
        <dbReference type="ARBA" id="ARBA00010617"/>
    </source>
</evidence>
<evidence type="ECO:0000256" key="11">
    <source>
        <dbReference type="ARBA" id="ARBA00023136"/>
    </source>
</evidence>
<keyword evidence="11" id="KW-0472">Membrane</keyword>
<evidence type="ECO:0000256" key="5">
    <source>
        <dbReference type="ARBA" id="ARBA00022617"/>
    </source>
</evidence>
<dbReference type="GO" id="GO:0004497">
    <property type="term" value="F:monooxygenase activity"/>
    <property type="evidence" value="ECO:0007669"/>
    <property type="project" value="UniProtKB-KW"/>
</dbReference>
<dbReference type="EMBL" id="CAJVCH010095076">
    <property type="protein sequence ID" value="CAG7723054.1"/>
    <property type="molecule type" value="Genomic_DNA"/>
</dbReference>
<accession>A0A8J2KBU0</accession>
<dbReference type="InterPro" id="IPR017972">
    <property type="entry name" value="Cyt_P450_CS"/>
</dbReference>
<evidence type="ECO:0000256" key="2">
    <source>
        <dbReference type="ARBA" id="ARBA00004524"/>
    </source>
</evidence>
<evidence type="ECO:0000256" key="1">
    <source>
        <dbReference type="ARBA" id="ARBA00001971"/>
    </source>
</evidence>
<keyword evidence="8" id="KW-0492">Microsome</keyword>
<comment type="caution">
    <text evidence="13">The sequence shown here is derived from an EMBL/GenBank/DDBJ whole genome shotgun (WGS) entry which is preliminary data.</text>
</comment>
<evidence type="ECO:0000313" key="13">
    <source>
        <dbReference type="EMBL" id="CAG7723054.1"/>
    </source>
</evidence>
<sequence length="296" mass="33970">SPWLHSDFMWSISPTGRRDKANLKIIHDFIENVIRERKEKFALGKAEKSGDVQSDKSDITESVYFSKKERFAFLDLLISIQDSSENQLTDAEIQEETNTFMFEGHDTTAAGLTWSLYLLAKNPEDQELVHLEMDSIFGNSTDRAITTSDLPKMKYLDLCIKESLRLYPSVPFLSRKLKQEFSLDSETLVPPGVDLAICPYLTHRDPDIYPEPEKFLPTRHTPENSAGRHPYAYIPFSAGLRNCIGQRFVQAEMKTVLANIFRHFQVQLADTNETVVPLPEIVMRPNKDIRVLMTLR</sequence>
<dbReference type="PANTHER" id="PTHR24291:SF189">
    <property type="entry name" value="CYTOCHROME P450 4C3-RELATED"/>
    <property type="match status" value="1"/>
</dbReference>
<feature type="non-terminal residue" evidence="13">
    <location>
        <position position="1"/>
    </location>
</feature>
<comment type="subcellular location">
    <subcellularLocation>
        <location evidence="3">Endoplasmic reticulum membrane</location>
    </subcellularLocation>
    <subcellularLocation>
        <location evidence="2">Microsome membrane</location>
    </subcellularLocation>
</comment>
<keyword evidence="5 12" id="KW-0349">Heme</keyword>
<gene>
    <name evidence="13" type="ORF">AFUS01_LOCUS12161</name>
</gene>
<organism evidence="13 14">
    <name type="scientific">Allacma fusca</name>
    <dbReference type="NCBI Taxonomy" id="39272"/>
    <lineage>
        <taxon>Eukaryota</taxon>
        <taxon>Metazoa</taxon>
        <taxon>Ecdysozoa</taxon>
        <taxon>Arthropoda</taxon>
        <taxon>Hexapoda</taxon>
        <taxon>Collembola</taxon>
        <taxon>Symphypleona</taxon>
        <taxon>Sminthuridae</taxon>
        <taxon>Allacma</taxon>
    </lineage>
</organism>
<dbReference type="Pfam" id="PF00067">
    <property type="entry name" value="p450"/>
    <property type="match status" value="1"/>
</dbReference>
<evidence type="ECO:0000256" key="3">
    <source>
        <dbReference type="ARBA" id="ARBA00004586"/>
    </source>
</evidence>
<dbReference type="GO" id="GO:0005789">
    <property type="term" value="C:endoplasmic reticulum membrane"/>
    <property type="evidence" value="ECO:0007669"/>
    <property type="project" value="UniProtKB-SubCell"/>
</dbReference>
<evidence type="ECO:0000313" key="14">
    <source>
        <dbReference type="Proteomes" id="UP000708208"/>
    </source>
</evidence>
<dbReference type="GO" id="GO:0016705">
    <property type="term" value="F:oxidoreductase activity, acting on paired donors, with incorporation or reduction of molecular oxygen"/>
    <property type="evidence" value="ECO:0007669"/>
    <property type="project" value="InterPro"/>
</dbReference>
<evidence type="ECO:0000256" key="9">
    <source>
        <dbReference type="ARBA" id="ARBA00023002"/>
    </source>
</evidence>
<evidence type="ECO:0000256" key="8">
    <source>
        <dbReference type="ARBA" id="ARBA00022848"/>
    </source>
</evidence>
<comment type="similarity">
    <text evidence="4 12">Belongs to the cytochrome P450 family.</text>
</comment>
<keyword evidence="12" id="KW-0503">Monooxygenase</keyword>
<keyword evidence="7" id="KW-0256">Endoplasmic reticulum</keyword>
<dbReference type="InterPro" id="IPR050196">
    <property type="entry name" value="Cytochrome_P450_Monoox"/>
</dbReference>
<evidence type="ECO:0000256" key="6">
    <source>
        <dbReference type="ARBA" id="ARBA00022723"/>
    </source>
</evidence>
<reference evidence="13" key="1">
    <citation type="submission" date="2021-06" db="EMBL/GenBank/DDBJ databases">
        <authorList>
            <person name="Hodson N. C."/>
            <person name="Mongue J. A."/>
            <person name="Jaron S. K."/>
        </authorList>
    </citation>
    <scope>NUCLEOTIDE SEQUENCE</scope>
</reference>
<keyword evidence="14" id="KW-1185">Reference proteome</keyword>